<dbReference type="PANTHER" id="PTHR33371:SF4">
    <property type="entry name" value="INTERMEMBRANE PHOSPHOLIPID TRANSPORT SYSTEM BINDING PROTEIN MLAD"/>
    <property type="match status" value="1"/>
</dbReference>
<dbReference type="InterPro" id="IPR052336">
    <property type="entry name" value="MlaD_Phospholipid_Transporter"/>
</dbReference>
<keyword evidence="1" id="KW-1133">Transmembrane helix</keyword>
<gene>
    <name evidence="3" type="ORF">ATO12_13365</name>
</gene>
<dbReference type="RefSeq" id="WP_034241409.1">
    <property type="nucleotide sequence ID" value="NZ_AQRA01000004.1"/>
</dbReference>
<proteinExistence type="predicted"/>
<dbReference type="STRING" id="1317122.ATO12_13365"/>
<dbReference type="PANTHER" id="PTHR33371">
    <property type="entry name" value="INTERMEMBRANE PHOSPHOLIPID TRANSPORT SYSTEM BINDING PROTEIN MLAD-RELATED"/>
    <property type="match status" value="1"/>
</dbReference>
<name>A0A023BV41_9FLAO</name>
<dbReference type="Pfam" id="PF02470">
    <property type="entry name" value="MlaD"/>
    <property type="match status" value="1"/>
</dbReference>
<comment type="caution">
    <text evidence="3">The sequence shown here is derived from an EMBL/GenBank/DDBJ whole genome shotgun (WGS) entry which is preliminary data.</text>
</comment>
<reference evidence="3 4" key="1">
    <citation type="submission" date="2014-04" db="EMBL/GenBank/DDBJ databases">
        <title>Aquimarina sp. 22II-S11-z7 Genome Sequencing.</title>
        <authorList>
            <person name="Lai Q."/>
        </authorList>
    </citation>
    <scope>NUCLEOTIDE SEQUENCE [LARGE SCALE GENOMIC DNA]</scope>
    <source>
        <strain evidence="3 4">22II-S11-z7</strain>
    </source>
</reference>
<sequence length="316" mass="34529">MKFTREVKTGILAICAIALLIFGYSFLKGKNLLENDRTFYAVYDNVEGLIPSSPVTINGMVVGQVVSIGFADTKGNLVVEFNVDSDFSFSKNSMAKVYGGGLIGGKSLAIIPKYEQGLEAKDKDTLPGKIEAGLLELVNDKLAPLQEKLEAAITDADTLLNSVNGILNVDNKNNLNSIFKDLSITVKNFKGASNSLNTILSGNEDKLNNTFANLDKMSTNLNKVSDSLAQINVAKLGKDLEKVLANFEKISKDINSGRGTVGKLLKDDKLYDNLEKTSKQLELLIQDLRLNPKRYVHISVFGKKNTPYEKPTDSIN</sequence>
<protein>
    <submittedName>
        <fullName evidence="3">ABC transporter substrate-binding protein</fullName>
    </submittedName>
</protein>
<dbReference type="InterPro" id="IPR003399">
    <property type="entry name" value="Mce/MlaD"/>
</dbReference>
<keyword evidence="1" id="KW-0812">Transmembrane</keyword>
<evidence type="ECO:0000313" key="4">
    <source>
        <dbReference type="Proteomes" id="UP000023541"/>
    </source>
</evidence>
<organism evidence="3 4">
    <name type="scientific">Aquimarina atlantica</name>
    <dbReference type="NCBI Taxonomy" id="1317122"/>
    <lineage>
        <taxon>Bacteria</taxon>
        <taxon>Pseudomonadati</taxon>
        <taxon>Bacteroidota</taxon>
        <taxon>Flavobacteriia</taxon>
        <taxon>Flavobacteriales</taxon>
        <taxon>Flavobacteriaceae</taxon>
        <taxon>Aquimarina</taxon>
    </lineage>
</organism>
<dbReference type="Proteomes" id="UP000023541">
    <property type="component" value="Unassembled WGS sequence"/>
</dbReference>
<feature type="domain" description="Mce/MlaD" evidence="2">
    <location>
        <begin position="37"/>
        <end position="112"/>
    </location>
</feature>
<keyword evidence="4" id="KW-1185">Reference proteome</keyword>
<dbReference type="AlphaFoldDB" id="A0A023BV41"/>
<keyword evidence="1" id="KW-0472">Membrane</keyword>
<evidence type="ECO:0000256" key="1">
    <source>
        <dbReference type="SAM" id="Phobius"/>
    </source>
</evidence>
<dbReference type="OrthoDB" id="9769132at2"/>
<evidence type="ECO:0000259" key="2">
    <source>
        <dbReference type="Pfam" id="PF02470"/>
    </source>
</evidence>
<dbReference type="eggNOG" id="COG1463">
    <property type="taxonomic scope" value="Bacteria"/>
</dbReference>
<dbReference type="EMBL" id="AQRA01000004">
    <property type="protein sequence ID" value="EZH73871.1"/>
    <property type="molecule type" value="Genomic_DNA"/>
</dbReference>
<accession>A0A023BV41</accession>
<evidence type="ECO:0000313" key="3">
    <source>
        <dbReference type="EMBL" id="EZH73871.1"/>
    </source>
</evidence>
<feature type="transmembrane region" description="Helical" evidence="1">
    <location>
        <begin position="7"/>
        <end position="27"/>
    </location>
</feature>